<dbReference type="Proteomes" id="UP000253919">
    <property type="component" value="Unassembled WGS sequence"/>
</dbReference>
<keyword evidence="10" id="KW-1185">Reference proteome</keyword>
<dbReference type="Gene3D" id="2.170.130.10">
    <property type="entry name" value="TonB-dependent receptor, plug domain"/>
    <property type="match status" value="1"/>
</dbReference>
<keyword evidence="5 7" id="KW-0472">Membrane</keyword>
<dbReference type="SUPFAM" id="SSF49464">
    <property type="entry name" value="Carboxypeptidase regulatory domain-like"/>
    <property type="match status" value="1"/>
</dbReference>
<sequence>MKKLLQRSSPLLILLALFQTNVWAHGSNISFSLLYNTENGAKQTMQDTPITGKVTSPTGEILPGVTILLKGTNVGTTTANDGSFRLQVPDNKGILIFSFIGYQPLEVPLDGKTAYQVRLSEDAKTLNEVVVVGYGTQKRENVIGSISQVNADKLNNRQTTQLSNALTGQLPGVTVIQRSGQPGVNSSQVNIRGVGSFGAGTEPLIIVDGIQAGSFNEIDPNDIETISVLKDASSAAIYGARAANGVILITTKTGKSEKTRVTYNGYVGFQKATAYPDLVNSWEYAQLFNEATGTTAYSEADIQKFRDGSDPDNFPNTDFIGQVFSKNGTQTGHNLTISGGSNKNQYNLSLGYLFQDGLVVKNNYSRYNVRLNLTNQINNKLSVTTRLAAINSYATEPGSPATLDASGVLGIISSAVRYPAIYAGKLSTGYYGLGVVQKGTPISFLDSESFTKTKNQNLTANLRLDYQVIPDLKLSVIGGYNQTTGQFKQLFASQILNPTLTLGPNQLVQGNKENDYKTLQGLADYNKQINQHNIGLLLGYSFESNTTDTLSLSRDKLPGNDLTQIDVGAPDNQKNSGTGSEWAIQSIFGRLRYSFANKYLLEGTLRRDGSSRFPTSRRYALFPSVAVGYRLIEENFIKDKISWLTDLKIKGSYGILGNQNIANYPYQRTLNPGVIYSFGGNVASGVALTQLTDPNLHWESTRTADVGVDFSLFRGKLSGSANYFDRYTYDILYKPDASVSGVLGFGLSQQNTGKVKNQGWEFTLDHRNRINSFEYSVQGNVTIINNQVFDLGVGNIQQPNGLVGNGSNLFIGQPMNVYYGYVADGIFVNETDVTGWADMKAINPAAKPGDIRYKDISGPNGQPDGKVDATYDRVILGSRIPKYNFGLNLGSKYKGFDVNILLQGVAKVKGMLNAYAGYAFNNFGTVQRWQMDERWTAANPRADAGYPRLELISNSGTPNTLTSSFWVLDASYVRVKNVQLGYSLPNALISKAGIAGIRFYLSGENFYTWKKYRKGWDPEINSSGGFYPILGTYTFGINATF</sequence>
<dbReference type="FunFam" id="2.170.130.10:FF:000003">
    <property type="entry name" value="SusC/RagA family TonB-linked outer membrane protein"/>
    <property type="match status" value="1"/>
</dbReference>
<comment type="caution">
    <text evidence="9">The sequence shown here is derived from an EMBL/GenBank/DDBJ whole genome shotgun (WGS) entry which is preliminary data.</text>
</comment>
<evidence type="ECO:0000313" key="9">
    <source>
        <dbReference type="EMBL" id="RDC61699.1"/>
    </source>
</evidence>
<dbReference type="InterPro" id="IPR023996">
    <property type="entry name" value="TonB-dep_OMP_SusC/RagA"/>
</dbReference>
<feature type="domain" description="TonB-dependent receptor plug" evidence="8">
    <location>
        <begin position="140"/>
        <end position="246"/>
    </location>
</feature>
<protein>
    <submittedName>
        <fullName evidence="9">TonB-dependent receptor SusC</fullName>
    </submittedName>
</protein>
<evidence type="ECO:0000256" key="6">
    <source>
        <dbReference type="ARBA" id="ARBA00023237"/>
    </source>
</evidence>
<keyword evidence="3 7" id="KW-1134">Transmembrane beta strand</keyword>
<dbReference type="OrthoDB" id="9768177at2"/>
<dbReference type="Gene3D" id="2.40.170.20">
    <property type="entry name" value="TonB-dependent receptor, beta-barrel domain"/>
    <property type="match status" value="1"/>
</dbReference>
<reference evidence="9 10" key="1">
    <citation type="submission" date="2018-04" db="EMBL/GenBank/DDBJ databases">
        <title>Adhaeribacter sp. HMF7616 genome sequencing and assembly.</title>
        <authorList>
            <person name="Kang H."/>
            <person name="Kang J."/>
            <person name="Cha I."/>
            <person name="Kim H."/>
            <person name="Joh K."/>
        </authorList>
    </citation>
    <scope>NUCLEOTIDE SEQUENCE [LARGE SCALE GENOMIC DNA]</scope>
    <source>
        <strain evidence="9 10">HMF7616</strain>
    </source>
</reference>
<dbReference type="InterPro" id="IPR039426">
    <property type="entry name" value="TonB-dep_rcpt-like"/>
</dbReference>
<proteinExistence type="inferred from homology"/>
<keyword evidence="2 7" id="KW-0813">Transport</keyword>
<evidence type="ECO:0000256" key="5">
    <source>
        <dbReference type="ARBA" id="ARBA00023136"/>
    </source>
</evidence>
<evidence type="ECO:0000259" key="8">
    <source>
        <dbReference type="Pfam" id="PF07715"/>
    </source>
</evidence>
<dbReference type="AlphaFoldDB" id="A0A369QFM8"/>
<evidence type="ECO:0000313" key="10">
    <source>
        <dbReference type="Proteomes" id="UP000253919"/>
    </source>
</evidence>
<comment type="subcellular location">
    <subcellularLocation>
        <location evidence="1 7">Cell outer membrane</location>
        <topology evidence="1 7">Multi-pass membrane protein</topology>
    </subcellularLocation>
</comment>
<name>A0A369QFM8_9BACT</name>
<evidence type="ECO:0000256" key="7">
    <source>
        <dbReference type="PROSITE-ProRule" id="PRU01360"/>
    </source>
</evidence>
<dbReference type="RefSeq" id="WP_115371260.1">
    <property type="nucleotide sequence ID" value="NZ_QASA01000001.1"/>
</dbReference>
<dbReference type="EMBL" id="QASA01000001">
    <property type="protein sequence ID" value="RDC61699.1"/>
    <property type="molecule type" value="Genomic_DNA"/>
</dbReference>
<dbReference type="Pfam" id="PF07715">
    <property type="entry name" value="Plug"/>
    <property type="match status" value="1"/>
</dbReference>
<comment type="similarity">
    <text evidence="7">Belongs to the TonB-dependent receptor family.</text>
</comment>
<gene>
    <name evidence="9" type="ORF">AHMF7616_00279</name>
</gene>
<dbReference type="InterPro" id="IPR036942">
    <property type="entry name" value="Beta-barrel_TonB_sf"/>
</dbReference>
<dbReference type="Gene3D" id="2.60.40.1120">
    <property type="entry name" value="Carboxypeptidase-like, regulatory domain"/>
    <property type="match status" value="1"/>
</dbReference>
<dbReference type="NCBIfam" id="TIGR04057">
    <property type="entry name" value="SusC_RagA_signa"/>
    <property type="match status" value="1"/>
</dbReference>
<keyword evidence="9" id="KW-0675">Receptor</keyword>
<dbReference type="PROSITE" id="PS52016">
    <property type="entry name" value="TONB_DEPENDENT_REC_3"/>
    <property type="match status" value="1"/>
</dbReference>
<dbReference type="InterPro" id="IPR008969">
    <property type="entry name" value="CarboxyPept-like_regulatory"/>
</dbReference>
<dbReference type="InterPro" id="IPR023997">
    <property type="entry name" value="TonB-dep_OMP_SusC/RagA_CS"/>
</dbReference>
<evidence type="ECO:0000256" key="1">
    <source>
        <dbReference type="ARBA" id="ARBA00004571"/>
    </source>
</evidence>
<accession>A0A369QFM8</accession>
<evidence type="ECO:0000256" key="3">
    <source>
        <dbReference type="ARBA" id="ARBA00022452"/>
    </source>
</evidence>
<keyword evidence="6 7" id="KW-0998">Cell outer membrane</keyword>
<evidence type="ECO:0000256" key="2">
    <source>
        <dbReference type="ARBA" id="ARBA00022448"/>
    </source>
</evidence>
<dbReference type="NCBIfam" id="TIGR04056">
    <property type="entry name" value="OMP_RagA_SusC"/>
    <property type="match status" value="1"/>
</dbReference>
<dbReference type="GO" id="GO:0009279">
    <property type="term" value="C:cell outer membrane"/>
    <property type="evidence" value="ECO:0007669"/>
    <property type="project" value="UniProtKB-SubCell"/>
</dbReference>
<dbReference type="InterPro" id="IPR037066">
    <property type="entry name" value="Plug_dom_sf"/>
</dbReference>
<evidence type="ECO:0000256" key="4">
    <source>
        <dbReference type="ARBA" id="ARBA00022692"/>
    </source>
</evidence>
<keyword evidence="4 7" id="KW-0812">Transmembrane</keyword>
<dbReference type="InterPro" id="IPR012910">
    <property type="entry name" value="Plug_dom"/>
</dbReference>
<dbReference type="Pfam" id="PF13715">
    <property type="entry name" value="CarbopepD_reg_2"/>
    <property type="match status" value="1"/>
</dbReference>
<dbReference type="SUPFAM" id="SSF56935">
    <property type="entry name" value="Porins"/>
    <property type="match status" value="1"/>
</dbReference>
<organism evidence="9 10">
    <name type="scientific">Adhaeribacter pallidiroseus</name>
    <dbReference type="NCBI Taxonomy" id="2072847"/>
    <lineage>
        <taxon>Bacteria</taxon>
        <taxon>Pseudomonadati</taxon>
        <taxon>Bacteroidota</taxon>
        <taxon>Cytophagia</taxon>
        <taxon>Cytophagales</taxon>
        <taxon>Hymenobacteraceae</taxon>
        <taxon>Adhaeribacter</taxon>
    </lineage>
</organism>